<dbReference type="InterPro" id="IPR021508">
    <property type="entry name" value="Gp17-like"/>
</dbReference>
<accession>A0A1G8PTX8</accession>
<gene>
    <name evidence="1" type="ORF">SAMN04487993_1013113</name>
</gene>
<dbReference type="InterPro" id="IPR053745">
    <property type="entry name" value="Viral_Tail_Comp_sf"/>
</dbReference>
<dbReference type="Proteomes" id="UP000199093">
    <property type="component" value="Unassembled WGS sequence"/>
</dbReference>
<keyword evidence="2" id="KW-1185">Reference proteome</keyword>
<evidence type="ECO:0000313" key="1">
    <source>
        <dbReference type="EMBL" id="SDI95882.1"/>
    </source>
</evidence>
<dbReference type="AlphaFoldDB" id="A0A1G8PTX8"/>
<name>A0A1G8PTX8_9RHOB</name>
<dbReference type="STRING" id="555512.SAMN04487993_1013113"/>
<dbReference type="RefSeq" id="WP_089848738.1">
    <property type="nucleotide sequence ID" value="NZ_FNEJ01000013.1"/>
</dbReference>
<dbReference type="EMBL" id="FNEJ01000013">
    <property type="protein sequence ID" value="SDI95882.1"/>
    <property type="molecule type" value="Genomic_DNA"/>
</dbReference>
<dbReference type="Gene3D" id="3.30.2000.30">
    <property type="match status" value="1"/>
</dbReference>
<dbReference type="Pfam" id="PF11367">
    <property type="entry name" value="Tail_completion_gp17"/>
    <property type="match status" value="1"/>
</dbReference>
<sequence>MSSADAFQQLVEETLLANAAVVALVNNRVYEAPPPKGARVFPDVTFGPADSDDADADCIDGVEHVLQLDVWAQDYGRLSSAKRIADAIRKALHRADLALPDPYALALIEVASIRAFQDPDGLTAHAVISVRSIIETET</sequence>
<organism evidence="1 2">
    <name type="scientific">Salipiger marinus</name>
    <dbReference type="NCBI Taxonomy" id="555512"/>
    <lineage>
        <taxon>Bacteria</taxon>
        <taxon>Pseudomonadati</taxon>
        <taxon>Pseudomonadota</taxon>
        <taxon>Alphaproteobacteria</taxon>
        <taxon>Rhodobacterales</taxon>
        <taxon>Roseobacteraceae</taxon>
        <taxon>Salipiger</taxon>
    </lineage>
</organism>
<evidence type="ECO:0000313" key="2">
    <source>
        <dbReference type="Proteomes" id="UP000199093"/>
    </source>
</evidence>
<dbReference type="OrthoDB" id="7630456at2"/>
<reference evidence="1 2" key="1">
    <citation type="submission" date="2016-10" db="EMBL/GenBank/DDBJ databases">
        <authorList>
            <person name="de Groot N.N."/>
        </authorList>
    </citation>
    <scope>NUCLEOTIDE SEQUENCE [LARGE SCALE GENOMIC DNA]</scope>
    <source>
        <strain evidence="1 2">DSM 26424</strain>
    </source>
</reference>
<protein>
    <recommendedName>
        <fullName evidence="3">DUF3168 domain-containing protein</fullName>
    </recommendedName>
</protein>
<proteinExistence type="predicted"/>
<evidence type="ECO:0008006" key="3">
    <source>
        <dbReference type="Google" id="ProtNLM"/>
    </source>
</evidence>